<dbReference type="Pfam" id="PF07238">
    <property type="entry name" value="PilZ"/>
    <property type="match status" value="1"/>
</dbReference>
<evidence type="ECO:0000313" key="3">
    <source>
        <dbReference type="Proteomes" id="UP000006695"/>
    </source>
</evidence>
<keyword evidence="3" id="KW-1185">Reference proteome</keyword>
<name>A5GCA7_GEOUR</name>
<dbReference type="InterPro" id="IPR009875">
    <property type="entry name" value="PilZ_domain"/>
</dbReference>
<protein>
    <submittedName>
        <fullName evidence="2">Type IV pilus assembly PilZ</fullName>
    </submittedName>
</protein>
<evidence type="ECO:0000259" key="1">
    <source>
        <dbReference type="Pfam" id="PF07238"/>
    </source>
</evidence>
<dbReference type="SUPFAM" id="SSF141371">
    <property type="entry name" value="PilZ domain-like"/>
    <property type="match status" value="1"/>
</dbReference>
<dbReference type="OrthoDB" id="5298508at2"/>
<reference evidence="2 3" key="1">
    <citation type="submission" date="2007-05" db="EMBL/GenBank/DDBJ databases">
        <title>Complete sequence of Geobacter uraniireducens Rf4.</title>
        <authorList>
            <consortium name="US DOE Joint Genome Institute"/>
            <person name="Copeland A."/>
            <person name="Lucas S."/>
            <person name="Lapidus A."/>
            <person name="Barry K."/>
            <person name="Detter J.C."/>
            <person name="Glavina del Rio T."/>
            <person name="Hammon N."/>
            <person name="Israni S."/>
            <person name="Dalin E."/>
            <person name="Tice H."/>
            <person name="Pitluck S."/>
            <person name="Chertkov O."/>
            <person name="Brettin T."/>
            <person name="Bruce D."/>
            <person name="Han C."/>
            <person name="Schmutz J."/>
            <person name="Larimer F."/>
            <person name="Land M."/>
            <person name="Hauser L."/>
            <person name="Kyrpides N."/>
            <person name="Mikhailova N."/>
            <person name="Shelobolina E."/>
            <person name="Aklujkar M."/>
            <person name="Lovley D."/>
            <person name="Richardson P."/>
        </authorList>
    </citation>
    <scope>NUCLEOTIDE SEQUENCE [LARGE SCALE GENOMIC DNA]</scope>
    <source>
        <strain evidence="2 3">Rf4</strain>
    </source>
</reference>
<feature type="domain" description="PilZ" evidence="1">
    <location>
        <begin position="5"/>
        <end position="88"/>
    </location>
</feature>
<dbReference type="RefSeq" id="WP_011937514.1">
    <property type="nucleotide sequence ID" value="NC_009483.1"/>
</dbReference>
<dbReference type="Gene3D" id="2.40.10.220">
    <property type="entry name" value="predicted glycosyltransferase like domains"/>
    <property type="match status" value="1"/>
</dbReference>
<dbReference type="GO" id="GO:0035438">
    <property type="term" value="F:cyclic-di-GMP binding"/>
    <property type="evidence" value="ECO:0007669"/>
    <property type="project" value="InterPro"/>
</dbReference>
<dbReference type="EMBL" id="CP000698">
    <property type="protein sequence ID" value="ABQ24789.1"/>
    <property type="molecule type" value="Genomic_DNA"/>
</dbReference>
<dbReference type="AlphaFoldDB" id="A5GCA7"/>
<evidence type="ECO:0000313" key="2">
    <source>
        <dbReference type="EMBL" id="ABQ24789.1"/>
    </source>
</evidence>
<sequence>MSPMDKRKYKRIDFHASAVIIQNNETISGEVENLSTRGVYVKTHGSASIVTDGDALVSIRLSDGATTLTVTIPAKIARVAEDGIAFHSPHISIYPILHLEHLFIYHKGKPQQLTVDFCEYICSMPSAGNRSVFE</sequence>
<accession>A5GCA7</accession>
<dbReference type="Proteomes" id="UP000006695">
    <property type="component" value="Chromosome"/>
</dbReference>
<organism evidence="2 3">
    <name type="scientific">Geotalea uraniireducens (strain Rf4)</name>
    <name type="common">Geobacter uraniireducens</name>
    <dbReference type="NCBI Taxonomy" id="351605"/>
    <lineage>
        <taxon>Bacteria</taxon>
        <taxon>Pseudomonadati</taxon>
        <taxon>Thermodesulfobacteriota</taxon>
        <taxon>Desulfuromonadia</taxon>
        <taxon>Geobacterales</taxon>
        <taxon>Geobacteraceae</taxon>
        <taxon>Geotalea</taxon>
    </lineage>
</organism>
<proteinExistence type="predicted"/>
<dbReference type="KEGG" id="gur:Gura_0577"/>
<gene>
    <name evidence="2" type="ordered locus">Gura_0577</name>
</gene>
<dbReference type="HOGENOM" id="CLU_1893210_0_0_7"/>